<sequence length="140" mass="14950">MSTTASQKPYLIRALWDWCNDLGHTPHILVHVDGRTRVPAGYAADGKIVLDVSMDATSGLDLSGDAIQFQARFAGVAHHIHVPYANIIAIFAAETGQGMPFDVEGDDDEGDQASVEKSDDGESPTEPTPPPKASPLKLVK</sequence>
<dbReference type="EMBL" id="CP031124">
    <property type="protein sequence ID" value="AXF84975.1"/>
    <property type="molecule type" value="Genomic_DNA"/>
</dbReference>
<feature type="region of interest" description="Disordered" evidence="1">
    <location>
        <begin position="99"/>
        <end position="140"/>
    </location>
</feature>
<proteinExistence type="predicted"/>
<dbReference type="GO" id="GO:0005829">
    <property type="term" value="C:cytosol"/>
    <property type="evidence" value="ECO:0007669"/>
    <property type="project" value="TreeGrafter"/>
</dbReference>
<dbReference type="SUPFAM" id="SSF101738">
    <property type="entry name" value="SspB-like"/>
    <property type="match status" value="1"/>
</dbReference>
<dbReference type="AlphaFoldDB" id="A0A345D9D7"/>
<dbReference type="KEGG" id="hyf:DTO96_100692"/>
<gene>
    <name evidence="2" type="primary">sspB</name>
    <name evidence="2" type="ORF">DTO96_100692</name>
</gene>
<dbReference type="InterPro" id="IPR007481">
    <property type="entry name" value="SspB"/>
</dbReference>
<accession>A0A345D9D7</accession>
<dbReference type="OrthoDB" id="9797358at2"/>
<dbReference type="Proteomes" id="UP000252182">
    <property type="component" value="Chromosome"/>
</dbReference>
<evidence type="ECO:0000256" key="1">
    <source>
        <dbReference type="SAM" id="MobiDB-lite"/>
    </source>
</evidence>
<dbReference type="InterPro" id="IPR036760">
    <property type="entry name" value="SspB-like_sf"/>
</dbReference>
<evidence type="ECO:0000313" key="2">
    <source>
        <dbReference type="EMBL" id="AXF84975.1"/>
    </source>
</evidence>
<protein>
    <submittedName>
        <fullName evidence="2">Stringent starvation protein B</fullName>
    </submittedName>
</protein>
<dbReference type="PANTHER" id="PTHR37486:SF1">
    <property type="entry name" value="STRINGENT STARVATION PROTEIN B"/>
    <property type="match status" value="1"/>
</dbReference>
<dbReference type="Pfam" id="PF04386">
    <property type="entry name" value="SspB"/>
    <property type="match status" value="1"/>
</dbReference>
<dbReference type="RefSeq" id="WP_114562220.1">
    <property type="nucleotide sequence ID" value="NZ_CP031124.1"/>
</dbReference>
<dbReference type="NCBIfam" id="NF008769">
    <property type="entry name" value="PRK11798.2-5"/>
    <property type="match status" value="1"/>
</dbReference>
<keyword evidence="3" id="KW-1185">Reference proteome</keyword>
<dbReference type="PANTHER" id="PTHR37486">
    <property type="entry name" value="STRINGENT STARVATION PROTEIN B"/>
    <property type="match status" value="1"/>
</dbReference>
<dbReference type="Gene3D" id="2.30.30.220">
    <property type="entry name" value="SspB-like"/>
    <property type="match status" value="1"/>
</dbReference>
<organism evidence="2 3">
    <name type="scientific">Ephemeroptericola cinctiostellae</name>
    <dbReference type="NCBI Taxonomy" id="2268024"/>
    <lineage>
        <taxon>Bacteria</taxon>
        <taxon>Pseudomonadati</taxon>
        <taxon>Pseudomonadota</taxon>
        <taxon>Betaproteobacteria</taxon>
        <taxon>Burkholderiales</taxon>
        <taxon>Burkholderiaceae</taxon>
        <taxon>Ephemeroptericola</taxon>
    </lineage>
</organism>
<reference evidence="3" key="1">
    <citation type="submission" date="2018-07" db="EMBL/GenBank/DDBJ databases">
        <authorList>
            <person name="Kim H."/>
        </authorList>
    </citation>
    <scope>NUCLEOTIDE SEQUENCE [LARGE SCALE GENOMIC DNA]</scope>
    <source>
        <strain evidence="3">F02</strain>
    </source>
</reference>
<dbReference type="GO" id="GO:0045732">
    <property type="term" value="P:positive regulation of protein catabolic process"/>
    <property type="evidence" value="ECO:0007669"/>
    <property type="project" value="TreeGrafter"/>
</dbReference>
<dbReference type="PIRSF" id="PIRSF005276">
    <property type="entry name" value="SspB"/>
    <property type="match status" value="1"/>
</dbReference>
<name>A0A345D9D7_9BURK</name>
<dbReference type="GO" id="GO:0005840">
    <property type="term" value="C:ribosome"/>
    <property type="evidence" value="ECO:0007669"/>
    <property type="project" value="TreeGrafter"/>
</dbReference>
<evidence type="ECO:0000313" key="3">
    <source>
        <dbReference type="Proteomes" id="UP000252182"/>
    </source>
</evidence>